<dbReference type="InterPro" id="IPR006020">
    <property type="entry name" value="PTB/PI_dom"/>
</dbReference>
<proteinExistence type="predicted"/>
<feature type="compositionally biased region" description="Acidic residues" evidence="2">
    <location>
        <begin position="300"/>
        <end position="309"/>
    </location>
</feature>
<dbReference type="InterPro" id="IPR011993">
    <property type="entry name" value="PH-like_dom_sf"/>
</dbReference>
<dbReference type="OMA" id="IWKAYCS"/>
<dbReference type="AlphaFoldDB" id="A0A087TJB8"/>
<evidence type="ECO:0000313" key="4">
    <source>
        <dbReference type="EMBL" id="KFM65207.1"/>
    </source>
</evidence>
<dbReference type="Pfam" id="PF14719">
    <property type="entry name" value="PID_2"/>
    <property type="match status" value="1"/>
</dbReference>
<dbReference type="PANTHER" id="PTHR11232:SF2">
    <property type="entry name" value="FI05246P"/>
    <property type="match status" value="1"/>
</dbReference>
<dbReference type="InterPro" id="IPR033930">
    <property type="entry name" value="FAM43A/B_PTB"/>
</dbReference>
<accession>A0A087TJB8</accession>
<dbReference type="CDD" id="cd01214">
    <property type="entry name" value="PTB_FAM43A"/>
    <property type="match status" value="1"/>
</dbReference>
<evidence type="ECO:0000256" key="1">
    <source>
        <dbReference type="SAM" id="Coils"/>
    </source>
</evidence>
<dbReference type="EMBL" id="KK115484">
    <property type="protein sequence ID" value="KFM65207.1"/>
    <property type="molecule type" value="Genomic_DNA"/>
</dbReference>
<dbReference type="SMART" id="SM00462">
    <property type="entry name" value="PTB"/>
    <property type="match status" value="1"/>
</dbReference>
<feature type="coiled-coil region" evidence="1">
    <location>
        <begin position="138"/>
        <end position="165"/>
    </location>
</feature>
<organism evidence="4 5">
    <name type="scientific">Stegodyphus mimosarum</name>
    <name type="common">African social velvet spider</name>
    <dbReference type="NCBI Taxonomy" id="407821"/>
    <lineage>
        <taxon>Eukaryota</taxon>
        <taxon>Metazoa</taxon>
        <taxon>Ecdysozoa</taxon>
        <taxon>Arthropoda</taxon>
        <taxon>Chelicerata</taxon>
        <taxon>Arachnida</taxon>
        <taxon>Araneae</taxon>
        <taxon>Araneomorphae</taxon>
        <taxon>Entelegynae</taxon>
        <taxon>Eresoidea</taxon>
        <taxon>Eresidae</taxon>
        <taxon>Stegodyphus</taxon>
    </lineage>
</organism>
<feature type="region of interest" description="Disordered" evidence="2">
    <location>
        <begin position="255"/>
        <end position="316"/>
    </location>
</feature>
<dbReference type="PANTHER" id="PTHR11232">
    <property type="entry name" value="PHOSPHOTYROSINE INTERACTION DOMAIN-CONTAINING FAMILY MEMBER"/>
    <property type="match status" value="1"/>
</dbReference>
<dbReference type="OrthoDB" id="5962185at2759"/>
<feature type="domain" description="PID" evidence="3">
    <location>
        <begin position="29"/>
        <end position="165"/>
    </location>
</feature>
<dbReference type="Proteomes" id="UP000054359">
    <property type="component" value="Unassembled WGS sequence"/>
</dbReference>
<reference evidence="4 5" key="1">
    <citation type="submission" date="2013-11" db="EMBL/GenBank/DDBJ databases">
        <title>Genome sequencing of Stegodyphus mimosarum.</title>
        <authorList>
            <person name="Bechsgaard J."/>
        </authorList>
    </citation>
    <scope>NUCLEOTIDE SEQUENCE [LARGE SCALE GENOMIC DNA]</scope>
</reference>
<sequence>MSLTNPFTASNMKHKWSKLWNKRSVTITEYDPTYKVTYLGNVITQWAKGDGCVDKPLATLWKNYCSNVKHEITMKLTISNSGLKATTKEHGLTEYWANRITFCSAPPQYPKVFCWVYRHEGRRMKQELRCHAVLCDKEDKAKIMAAQLNQRLSQALQEFRREKLSRQKARLSLANSCYDNPTIPRRKLLLSTGSTNFRPPLERSKSAPKLTAIDEIEEEDEEDQESCGHIVDDDDFDDEFLTGSVISEIESSSDIVPDDVDSLSDHYLTNGQETDSFDSDSVDDIPNPRHRKTSLKLIDETVDEEDNVSDESGYSEEKFSFKDDSIASYKM</sequence>
<evidence type="ECO:0000259" key="3">
    <source>
        <dbReference type="SMART" id="SM00462"/>
    </source>
</evidence>
<name>A0A087TJB8_STEMI</name>
<keyword evidence="1" id="KW-0175">Coiled coil</keyword>
<dbReference type="InterPro" id="IPR051133">
    <property type="entry name" value="Adapter_Engulfment-Domain"/>
</dbReference>
<feature type="non-terminal residue" evidence="4">
    <location>
        <position position="331"/>
    </location>
</feature>
<dbReference type="SUPFAM" id="SSF50729">
    <property type="entry name" value="PH domain-like"/>
    <property type="match status" value="1"/>
</dbReference>
<gene>
    <name evidence="4" type="ORF">X975_10284</name>
</gene>
<protein>
    <submittedName>
        <fullName evidence="4">Protein FAM43A</fullName>
    </submittedName>
</protein>
<evidence type="ECO:0000313" key="5">
    <source>
        <dbReference type="Proteomes" id="UP000054359"/>
    </source>
</evidence>
<evidence type="ECO:0000256" key="2">
    <source>
        <dbReference type="SAM" id="MobiDB-lite"/>
    </source>
</evidence>
<dbReference type="Gene3D" id="2.30.29.30">
    <property type="entry name" value="Pleckstrin-homology domain (PH domain)/Phosphotyrosine-binding domain (PTB)"/>
    <property type="match status" value="1"/>
</dbReference>
<keyword evidence="5" id="KW-1185">Reference proteome</keyword>